<dbReference type="NCBIfam" id="TIGR00556">
    <property type="entry name" value="pantethn_trn"/>
    <property type="match status" value="1"/>
</dbReference>
<feature type="binding site" evidence="8">
    <location>
        <position position="57"/>
    </location>
    <ligand>
        <name>Mg(2+)</name>
        <dbReference type="ChEBI" id="CHEBI:18420"/>
    </ligand>
</feature>
<dbReference type="SUPFAM" id="SSF56214">
    <property type="entry name" value="4'-phosphopantetheinyl transferase"/>
    <property type="match status" value="1"/>
</dbReference>
<sequence>MIRGIGIDIVEIARIERACRRWEEKFRERLYTDAEWAYCTSRAQPYAAMAARFAAKEAVMKALGVGVGKIGWREIEISREEYGRPRVRLYGKARDLARRQGITEIWISLSHCRDYASACAVAEGGSGR</sequence>
<dbReference type="GO" id="GO:0005737">
    <property type="term" value="C:cytoplasm"/>
    <property type="evidence" value="ECO:0007669"/>
    <property type="project" value="UniProtKB-SubCell"/>
</dbReference>
<evidence type="ECO:0000256" key="8">
    <source>
        <dbReference type="HAMAP-Rule" id="MF_00101"/>
    </source>
</evidence>
<dbReference type="OrthoDB" id="517356at2"/>
<dbReference type="EMBL" id="BDGJ01000084">
    <property type="protein sequence ID" value="GAW92521.1"/>
    <property type="molecule type" value="Genomic_DNA"/>
</dbReference>
<evidence type="ECO:0000259" key="9">
    <source>
        <dbReference type="Pfam" id="PF01648"/>
    </source>
</evidence>
<dbReference type="HAMAP" id="MF_00101">
    <property type="entry name" value="AcpS"/>
    <property type="match status" value="1"/>
</dbReference>
<comment type="subcellular location">
    <subcellularLocation>
        <location evidence="8">Cytoplasm</location>
    </subcellularLocation>
</comment>
<evidence type="ECO:0000256" key="7">
    <source>
        <dbReference type="ARBA" id="ARBA00023160"/>
    </source>
</evidence>
<dbReference type="Gene3D" id="3.90.470.20">
    <property type="entry name" value="4'-phosphopantetheinyl transferase domain"/>
    <property type="match status" value="1"/>
</dbReference>
<comment type="caution">
    <text evidence="10">The sequence shown here is derived from an EMBL/GenBank/DDBJ whole genome shotgun (WGS) entry which is preliminary data.</text>
</comment>
<keyword evidence="1 8" id="KW-0444">Lipid biosynthesis</keyword>
<evidence type="ECO:0000256" key="4">
    <source>
        <dbReference type="ARBA" id="ARBA00022832"/>
    </source>
</evidence>
<keyword evidence="5 8" id="KW-0460">Magnesium</keyword>
<dbReference type="GO" id="GO:0000287">
    <property type="term" value="F:magnesium ion binding"/>
    <property type="evidence" value="ECO:0007669"/>
    <property type="project" value="UniProtKB-UniRule"/>
</dbReference>
<feature type="domain" description="4'-phosphopantetheinyl transferase" evidence="9">
    <location>
        <begin position="4"/>
        <end position="99"/>
    </location>
</feature>
<dbReference type="Proteomes" id="UP000197032">
    <property type="component" value="Unassembled WGS sequence"/>
</dbReference>
<dbReference type="GO" id="GO:0008897">
    <property type="term" value="F:holo-[acyl-carrier-protein] synthase activity"/>
    <property type="evidence" value="ECO:0007669"/>
    <property type="project" value="UniProtKB-UniRule"/>
</dbReference>
<feature type="binding site" evidence="8">
    <location>
        <position position="8"/>
    </location>
    <ligand>
        <name>Mg(2+)</name>
        <dbReference type="ChEBI" id="CHEBI:18420"/>
    </ligand>
</feature>
<keyword evidence="8" id="KW-0963">Cytoplasm</keyword>
<comment type="function">
    <text evidence="8">Transfers the 4'-phosphopantetheine moiety from coenzyme A to a Ser of acyl-carrier-protein.</text>
</comment>
<dbReference type="InterPro" id="IPR037143">
    <property type="entry name" value="4-PPantetheinyl_Trfase_dom_sf"/>
</dbReference>
<dbReference type="Pfam" id="PF01648">
    <property type="entry name" value="ACPS"/>
    <property type="match status" value="1"/>
</dbReference>
<evidence type="ECO:0000256" key="6">
    <source>
        <dbReference type="ARBA" id="ARBA00023098"/>
    </source>
</evidence>
<organism evidence="10 11">
    <name type="scientific">Calderihabitans maritimus</name>
    <dbReference type="NCBI Taxonomy" id="1246530"/>
    <lineage>
        <taxon>Bacteria</taxon>
        <taxon>Bacillati</taxon>
        <taxon>Bacillota</taxon>
        <taxon>Clostridia</taxon>
        <taxon>Neomoorellales</taxon>
        <taxon>Calderihabitantaceae</taxon>
        <taxon>Calderihabitans</taxon>
    </lineage>
</organism>
<keyword evidence="11" id="KW-1185">Reference proteome</keyword>
<dbReference type="NCBIfam" id="NF000832">
    <property type="entry name" value="PRK00070.3-2"/>
    <property type="match status" value="1"/>
</dbReference>
<keyword evidence="2 8" id="KW-0808">Transferase</keyword>
<reference evidence="11" key="1">
    <citation type="journal article" date="2017" name="Appl. Environ. Microbiol.">
        <title>Genomic analysis of Calderihabitans maritimus KKC1, a thermophilic hydrogenogenic carboxydotrophic bacterium isolated from marine sediment.</title>
        <authorList>
            <person name="Omae K."/>
            <person name="Yoneda Y."/>
            <person name="Fukuyama Y."/>
            <person name="Yoshida T."/>
            <person name="Sako Y."/>
        </authorList>
    </citation>
    <scope>NUCLEOTIDE SEQUENCE [LARGE SCALE GENOMIC DNA]</scope>
    <source>
        <strain evidence="11">KKC1</strain>
    </source>
</reference>
<name>A0A1Z5HT66_9FIRM</name>
<dbReference type="InterPro" id="IPR004568">
    <property type="entry name" value="Ppantetheine-prot_Trfase_dom"/>
</dbReference>
<protein>
    <recommendedName>
        <fullName evidence="8">Holo-[acyl-carrier-protein] synthase</fullName>
        <shortName evidence="8">Holo-ACP synthase</shortName>
        <ecNumber evidence="8">2.7.8.7</ecNumber>
    </recommendedName>
    <alternativeName>
        <fullName evidence="8">4'-phosphopantetheinyl transferase AcpS</fullName>
    </alternativeName>
</protein>
<comment type="similarity">
    <text evidence="8">Belongs to the P-Pant transferase superfamily. AcpS family.</text>
</comment>
<proteinExistence type="inferred from homology"/>
<evidence type="ECO:0000256" key="5">
    <source>
        <dbReference type="ARBA" id="ARBA00022842"/>
    </source>
</evidence>
<comment type="catalytic activity">
    <reaction evidence="8">
        <text>apo-[ACP] + CoA = holo-[ACP] + adenosine 3',5'-bisphosphate + H(+)</text>
        <dbReference type="Rhea" id="RHEA:12068"/>
        <dbReference type="Rhea" id="RHEA-COMP:9685"/>
        <dbReference type="Rhea" id="RHEA-COMP:9690"/>
        <dbReference type="ChEBI" id="CHEBI:15378"/>
        <dbReference type="ChEBI" id="CHEBI:29999"/>
        <dbReference type="ChEBI" id="CHEBI:57287"/>
        <dbReference type="ChEBI" id="CHEBI:58343"/>
        <dbReference type="ChEBI" id="CHEBI:64479"/>
        <dbReference type="EC" id="2.7.8.7"/>
    </reaction>
</comment>
<dbReference type="GO" id="GO:0006633">
    <property type="term" value="P:fatty acid biosynthetic process"/>
    <property type="evidence" value="ECO:0007669"/>
    <property type="project" value="UniProtKB-UniRule"/>
</dbReference>
<accession>A0A1Z5HT66</accession>
<evidence type="ECO:0000256" key="3">
    <source>
        <dbReference type="ARBA" id="ARBA00022723"/>
    </source>
</evidence>
<evidence type="ECO:0000313" key="10">
    <source>
        <dbReference type="EMBL" id="GAW92521.1"/>
    </source>
</evidence>
<keyword evidence="4 8" id="KW-0276">Fatty acid metabolism</keyword>
<evidence type="ECO:0000256" key="1">
    <source>
        <dbReference type="ARBA" id="ARBA00022516"/>
    </source>
</evidence>
<keyword evidence="6 8" id="KW-0443">Lipid metabolism</keyword>
<evidence type="ECO:0000256" key="2">
    <source>
        <dbReference type="ARBA" id="ARBA00022679"/>
    </source>
</evidence>
<comment type="cofactor">
    <cofactor evidence="8">
        <name>Mg(2+)</name>
        <dbReference type="ChEBI" id="CHEBI:18420"/>
    </cofactor>
</comment>
<keyword evidence="7 8" id="KW-0275">Fatty acid biosynthesis</keyword>
<dbReference type="InterPro" id="IPR008278">
    <property type="entry name" value="4-PPantetheinyl_Trfase_dom"/>
</dbReference>
<dbReference type="InterPro" id="IPR002582">
    <property type="entry name" value="ACPS"/>
</dbReference>
<evidence type="ECO:0000313" key="11">
    <source>
        <dbReference type="Proteomes" id="UP000197032"/>
    </source>
</evidence>
<dbReference type="AlphaFoldDB" id="A0A1Z5HT66"/>
<dbReference type="RefSeq" id="WP_088553848.1">
    <property type="nucleotide sequence ID" value="NZ_BDGJ01000084.1"/>
</dbReference>
<dbReference type="NCBIfam" id="TIGR00516">
    <property type="entry name" value="acpS"/>
    <property type="match status" value="1"/>
</dbReference>
<gene>
    <name evidence="8" type="primary">acpS</name>
    <name evidence="10" type="ORF">KKC1_16750</name>
</gene>
<keyword evidence="3 8" id="KW-0479">Metal-binding</keyword>
<dbReference type="EC" id="2.7.8.7" evidence="8"/>